<protein>
    <submittedName>
        <fullName evidence="1">Uncharacterized protein</fullName>
    </submittedName>
</protein>
<organism evidence="1 2">
    <name type="scientific">Nocardia veterana</name>
    <dbReference type="NCBI Taxonomy" id="132249"/>
    <lineage>
        <taxon>Bacteria</taxon>
        <taxon>Bacillati</taxon>
        <taxon>Actinomycetota</taxon>
        <taxon>Actinomycetes</taxon>
        <taxon>Mycobacteriales</taxon>
        <taxon>Nocardiaceae</taxon>
        <taxon>Nocardia</taxon>
    </lineage>
</organism>
<comment type="caution">
    <text evidence="1">The sequence shown here is derived from an EMBL/GenBank/DDBJ whole genome shotgun (WGS) entry which is preliminary data.</text>
</comment>
<dbReference type="RefSeq" id="WP_040718138.1">
    <property type="nucleotide sequence ID" value="NZ_CAWPHS010000041.1"/>
</dbReference>
<keyword evidence="2" id="KW-1185">Reference proteome</keyword>
<reference evidence="1 2" key="1">
    <citation type="submission" date="2020-04" db="EMBL/GenBank/DDBJ databases">
        <title>MicrobeNet Type strains.</title>
        <authorList>
            <person name="Nicholson A.C."/>
        </authorList>
    </citation>
    <scope>NUCLEOTIDE SEQUENCE [LARGE SCALE GENOMIC DNA]</scope>
    <source>
        <strain evidence="1 2">DSM 44445</strain>
    </source>
</reference>
<accession>A0A7X6M429</accession>
<name>A0A7X6M429_9NOCA</name>
<dbReference type="EMBL" id="JAAXPE010000046">
    <property type="protein sequence ID" value="NKY89414.1"/>
    <property type="molecule type" value="Genomic_DNA"/>
</dbReference>
<gene>
    <name evidence="1" type="ORF">HGA07_27920</name>
</gene>
<dbReference type="Proteomes" id="UP000523447">
    <property type="component" value="Unassembled WGS sequence"/>
</dbReference>
<evidence type="ECO:0000313" key="2">
    <source>
        <dbReference type="Proteomes" id="UP000523447"/>
    </source>
</evidence>
<evidence type="ECO:0000313" key="1">
    <source>
        <dbReference type="EMBL" id="NKY89414.1"/>
    </source>
</evidence>
<proteinExistence type="predicted"/>
<sequence>MRDFMGSHVSQVDEYGRQLDVDGVVVSATVHGSFVVRYAENVDKVIVEVEPQIGTGMTMHLTLDQATLLRSLLDAGIADMRAAKIVELPAAGGEAA</sequence>
<dbReference type="AlphaFoldDB" id="A0A7X6M429"/>